<keyword evidence="2" id="KW-1185">Reference proteome</keyword>
<gene>
    <name evidence="1" type="ORF">EPI10_023783</name>
</gene>
<protein>
    <submittedName>
        <fullName evidence="1">Transposon Ty3-I Gag-Pol polyprotein</fullName>
    </submittedName>
</protein>
<name>A0A5B6VWN0_9ROSI</name>
<evidence type="ECO:0000313" key="2">
    <source>
        <dbReference type="Proteomes" id="UP000325315"/>
    </source>
</evidence>
<dbReference type="PANTHER" id="PTHR33067">
    <property type="entry name" value="RNA-DIRECTED DNA POLYMERASE-RELATED"/>
    <property type="match status" value="1"/>
</dbReference>
<dbReference type="InterPro" id="IPR021109">
    <property type="entry name" value="Peptidase_aspartic_dom_sf"/>
</dbReference>
<accession>A0A5B6VWN0</accession>
<evidence type="ECO:0000313" key="1">
    <source>
        <dbReference type="EMBL" id="KAA3473405.1"/>
    </source>
</evidence>
<dbReference type="EMBL" id="SMMG02000005">
    <property type="protein sequence ID" value="KAA3473405.1"/>
    <property type="molecule type" value="Genomic_DNA"/>
</dbReference>
<sequence>MKDPRSFTIPCNIGDSYYGITLYDLERTNDDYTSIGGRSLSHPEGKIKDILVCMDKFIFLVDFIVLDFETDKEVQIILGRPFLATSETLINVKKDDQVTFNVFIAMIFPITIEECSTMFEIEMLVSTKWELNSIDDLLERILVSNPHSKII</sequence>
<reference evidence="2" key="1">
    <citation type="journal article" date="2019" name="Plant Biotechnol. J.">
        <title>Genome sequencing of the Australian wild diploid species Gossypium australe highlights disease resistance and delayed gland morphogenesis.</title>
        <authorList>
            <person name="Cai Y."/>
            <person name="Cai X."/>
            <person name="Wang Q."/>
            <person name="Wang P."/>
            <person name="Zhang Y."/>
            <person name="Cai C."/>
            <person name="Xu Y."/>
            <person name="Wang K."/>
            <person name="Zhou Z."/>
            <person name="Wang C."/>
            <person name="Geng S."/>
            <person name="Li B."/>
            <person name="Dong Q."/>
            <person name="Hou Y."/>
            <person name="Wang H."/>
            <person name="Ai P."/>
            <person name="Liu Z."/>
            <person name="Yi F."/>
            <person name="Sun M."/>
            <person name="An G."/>
            <person name="Cheng J."/>
            <person name="Zhang Y."/>
            <person name="Shi Q."/>
            <person name="Xie Y."/>
            <person name="Shi X."/>
            <person name="Chang Y."/>
            <person name="Huang F."/>
            <person name="Chen Y."/>
            <person name="Hong S."/>
            <person name="Mi L."/>
            <person name="Sun Q."/>
            <person name="Zhang L."/>
            <person name="Zhou B."/>
            <person name="Peng R."/>
            <person name="Zhang X."/>
            <person name="Liu F."/>
        </authorList>
    </citation>
    <scope>NUCLEOTIDE SEQUENCE [LARGE SCALE GENOMIC DNA]</scope>
    <source>
        <strain evidence="2">cv. PA1801</strain>
    </source>
</reference>
<dbReference type="Gene3D" id="2.40.70.10">
    <property type="entry name" value="Acid Proteases"/>
    <property type="match status" value="1"/>
</dbReference>
<dbReference type="AlphaFoldDB" id="A0A5B6VWN0"/>
<dbReference type="PANTHER" id="PTHR33067:SF39">
    <property type="entry name" value="TRANSCRIPTION FACTOR INTERACTOR AND REGULATOR CCHC(ZN) FAMILY"/>
    <property type="match status" value="1"/>
</dbReference>
<organism evidence="1 2">
    <name type="scientific">Gossypium australe</name>
    <dbReference type="NCBI Taxonomy" id="47621"/>
    <lineage>
        <taxon>Eukaryota</taxon>
        <taxon>Viridiplantae</taxon>
        <taxon>Streptophyta</taxon>
        <taxon>Embryophyta</taxon>
        <taxon>Tracheophyta</taxon>
        <taxon>Spermatophyta</taxon>
        <taxon>Magnoliopsida</taxon>
        <taxon>eudicotyledons</taxon>
        <taxon>Gunneridae</taxon>
        <taxon>Pentapetalae</taxon>
        <taxon>rosids</taxon>
        <taxon>malvids</taxon>
        <taxon>Malvales</taxon>
        <taxon>Malvaceae</taxon>
        <taxon>Malvoideae</taxon>
        <taxon>Gossypium</taxon>
    </lineage>
</organism>
<dbReference type="OrthoDB" id="1937287at2759"/>
<dbReference type="Proteomes" id="UP000325315">
    <property type="component" value="Unassembled WGS sequence"/>
</dbReference>
<comment type="caution">
    <text evidence="1">The sequence shown here is derived from an EMBL/GenBank/DDBJ whole genome shotgun (WGS) entry which is preliminary data.</text>
</comment>
<proteinExistence type="predicted"/>